<evidence type="ECO:0000313" key="2">
    <source>
        <dbReference type="EMBL" id="GFU62101.1"/>
    </source>
</evidence>
<accession>A0A8X6UW61</accession>
<comment type="caution">
    <text evidence="2">The sequence shown here is derived from an EMBL/GenBank/DDBJ whole genome shotgun (WGS) entry which is preliminary data.</text>
</comment>
<sequence>MYFVSSFGSPVSPLQLLMMFQTPKVQWENSSADPWVPHPLSTPQASSSSPRSAFNLAQLSPGGTPSPLPIARRPQFLERWTSKGRQSHMI</sequence>
<proteinExistence type="predicted"/>
<name>A0A8X6UW61_NEPPI</name>
<dbReference type="Proteomes" id="UP000887013">
    <property type="component" value="Unassembled WGS sequence"/>
</dbReference>
<protein>
    <submittedName>
        <fullName evidence="2">Uncharacterized protein</fullName>
    </submittedName>
</protein>
<evidence type="ECO:0000313" key="3">
    <source>
        <dbReference type="Proteomes" id="UP000887013"/>
    </source>
</evidence>
<organism evidence="2 3">
    <name type="scientific">Nephila pilipes</name>
    <name type="common">Giant wood spider</name>
    <name type="synonym">Nephila maculata</name>
    <dbReference type="NCBI Taxonomy" id="299642"/>
    <lineage>
        <taxon>Eukaryota</taxon>
        <taxon>Metazoa</taxon>
        <taxon>Ecdysozoa</taxon>
        <taxon>Arthropoda</taxon>
        <taxon>Chelicerata</taxon>
        <taxon>Arachnida</taxon>
        <taxon>Araneae</taxon>
        <taxon>Araneomorphae</taxon>
        <taxon>Entelegynae</taxon>
        <taxon>Araneoidea</taxon>
        <taxon>Nephilidae</taxon>
        <taxon>Nephila</taxon>
    </lineage>
</organism>
<dbReference type="EMBL" id="BMAW01041034">
    <property type="protein sequence ID" value="GFU62101.1"/>
    <property type="molecule type" value="Genomic_DNA"/>
</dbReference>
<gene>
    <name evidence="2" type="ORF">NPIL_529571</name>
</gene>
<reference evidence="2" key="1">
    <citation type="submission" date="2020-08" db="EMBL/GenBank/DDBJ databases">
        <title>Multicomponent nature underlies the extraordinary mechanical properties of spider dragline silk.</title>
        <authorList>
            <person name="Kono N."/>
            <person name="Nakamura H."/>
            <person name="Mori M."/>
            <person name="Yoshida Y."/>
            <person name="Ohtoshi R."/>
            <person name="Malay A.D."/>
            <person name="Moran D.A.P."/>
            <person name="Tomita M."/>
            <person name="Numata K."/>
            <person name="Arakawa K."/>
        </authorList>
    </citation>
    <scope>NUCLEOTIDE SEQUENCE</scope>
</reference>
<keyword evidence="3" id="KW-1185">Reference proteome</keyword>
<feature type="compositionally biased region" description="Low complexity" evidence="1">
    <location>
        <begin position="39"/>
        <end position="52"/>
    </location>
</feature>
<feature type="region of interest" description="Disordered" evidence="1">
    <location>
        <begin position="31"/>
        <end position="90"/>
    </location>
</feature>
<evidence type="ECO:0000256" key="1">
    <source>
        <dbReference type="SAM" id="MobiDB-lite"/>
    </source>
</evidence>
<dbReference type="AlphaFoldDB" id="A0A8X6UW61"/>